<proteinExistence type="predicted"/>
<organism evidence="2 3">
    <name type="scientific">Methylomonas albis</name>
    <dbReference type="NCBI Taxonomy" id="1854563"/>
    <lineage>
        <taxon>Bacteria</taxon>
        <taxon>Pseudomonadati</taxon>
        <taxon>Pseudomonadota</taxon>
        <taxon>Gammaproteobacteria</taxon>
        <taxon>Methylococcales</taxon>
        <taxon>Methylococcaceae</taxon>
        <taxon>Methylomonas</taxon>
    </lineage>
</organism>
<accession>A0ABR9CWX2</accession>
<keyword evidence="1" id="KW-0472">Membrane</keyword>
<keyword evidence="1" id="KW-1133">Transmembrane helix</keyword>
<comment type="caution">
    <text evidence="2">The sequence shown here is derived from an EMBL/GenBank/DDBJ whole genome shotgun (WGS) entry which is preliminary data.</text>
</comment>
<gene>
    <name evidence="2" type="ORF">IE877_05740</name>
</gene>
<keyword evidence="3" id="KW-1185">Reference proteome</keyword>
<name>A0ABR9CWX2_9GAMM</name>
<evidence type="ECO:0000313" key="2">
    <source>
        <dbReference type="EMBL" id="MBD9355383.1"/>
    </source>
</evidence>
<evidence type="ECO:0000256" key="1">
    <source>
        <dbReference type="SAM" id="Phobius"/>
    </source>
</evidence>
<protein>
    <recommendedName>
        <fullName evidence="4">ABC transmembrane type-1 domain-containing protein</fullName>
    </recommendedName>
</protein>
<dbReference type="Proteomes" id="UP000652176">
    <property type="component" value="Unassembled WGS sequence"/>
</dbReference>
<dbReference type="RefSeq" id="WP_192373758.1">
    <property type="nucleotide sequence ID" value="NZ_CAJHIV010000001.1"/>
</dbReference>
<reference evidence="2 3" key="1">
    <citation type="submission" date="2020-09" db="EMBL/GenBank/DDBJ databases">
        <title>Methylomonas albis sp. nov. and Methylomonas fluvii sp. nov.: Two cold-adapted methanotrophs from the River Elbe and an amended description of Methylovulum psychrotolerans strain Eb1.</title>
        <authorList>
            <person name="Bussmann I.K."/>
            <person name="Klings K.-W."/>
            <person name="Warnstedt J."/>
            <person name="Hoppert M."/>
            <person name="Saborowski A."/>
            <person name="Horn F."/>
            <person name="Liebner S."/>
        </authorList>
    </citation>
    <scope>NUCLEOTIDE SEQUENCE [LARGE SCALE GENOMIC DNA]</scope>
    <source>
        <strain evidence="2 3">EbA</strain>
    </source>
</reference>
<keyword evidence="1" id="KW-0812">Transmembrane</keyword>
<feature type="transmembrane region" description="Helical" evidence="1">
    <location>
        <begin position="77"/>
        <end position="97"/>
    </location>
</feature>
<dbReference type="EMBL" id="JACXSS010000001">
    <property type="protein sequence ID" value="MBD9355383.1"/>
    <property type="molecule type" value="Genomic_DNA"/>
</dbReference>
<feature type="transmembrane region" description="Helical" evidence="1">
    <location>
        <begin position="27"/>
        <end position="49"/>
    </location>
</feature>
<evidence type="ECO:0008006" key="4">
    <source>
        <dbReference type="Google" id="ProtNLM"/>
    </source>
</evidence>
<sequence length="252" mass="28829">MVSQKEFKELAIGLGRKWLFPDFTNKLTWLVVTVGCGILLTSTPLKLIFYNWLVDTINLNSGTDFTIAELTNDSADYIWGVVLVALALIHNIAYRYVNFLASCEGKDNLEKRIKADTALFENFKIEFPSNCASARLLKEHDFSNLYDGEATSNLEKFVHRWNDAEHVFLDPVIESKRIELWESCHSFLYKLAVATGPVGKGFSFSAIPDMYLGERDMPDFVTQRVNELNKKATECYCQHQEFVAVCKERLRC</sequence>
<evidence type="ECO:0000313" key="3">
    <source>
        <dbReference type="Proteomes" id="UP000652176"/>
    </source>
</evidence>